<feature type="chain" id="PRO_5045372915" evidence="1">
    <location>
        <begin position="22"/>
        <end position="145"/>
    </location>
</feature>
<evidence type="ECO:0000256" key="1">
    <source>
        <dbReference type="SAM" id="SignalP"/>
    </source>
</evidence>
<accession>A0ABU6UAL3</accession>
<gene>
    <name evidence="2" type="ORF">PIB30_029098</name>
</gene>
<sequence>MLLRAAAIVVLLLCCAKESSWKCCSSVLIQAPQQNSLFLYQRRQRGHPPHSVSLWLCQFASLRHFFRWRQTLPLNVVNSLEKNLMKQRKRYEASSKIGEERLKRALDAESKAIQLRTAMQSAVFLPAIPPRMAFAGEISEAPLWV</sequence>
<proteinExistence type="predicted"/>
<reference evidence="2 3" key="1">
    <citation type="journal article" date="2023" name="Plants (Basel)">
        <title>Bridging the Gap: Combining Genomics and Transcriptomics Approaches to Understand Stylosanthes scabra, an Orphan Legume from the Brazilian Caatinga.</title>
        <authorList>
            <person name="Ferreira-Neto J.R.C."/>
            <person name="da Silva M.D."/>
            <person name="Binneck E."/>
            <person name="de Melo N.F."/>
            <person name="da Silva R.H."/>
            <person name="de Melo A.L.T.M."/>
            <person name="Pandolfi V."/>
            <person name="Bustamante F.O."/>
            <person name="Brasileiro-Vidal A.C."/>
            <person name="Benko-Iseppon A.M."/>
        </authorList>
    </citation>
    <scope>NUCLEOTIDE SEQUENCE [LARGE SCALE GENOMIC DNA]</scope>
    <source>
        <tissue evidence="2">Leaves</tissue>
    </source>
</reference>
<evidence type="ECO:0000313" key="3">
    <source>
        <dbReference type="Proteomes" id="UP001341840"/>
    </source>
</evidence>
<keyword evidence="1" id="KW-0732">Signal</keyword>
<name>A0ABU6UAL3_9FABA</name>
<organism evidence="2 3">
    <name type="scientific">Stylosanthes scabra</name>
    <dbReference type="NCBI Taxonomy" id="79078"/>
    <lineage>
        <taxon>Eukaryota</taxon>
        <taxon>Viridiplantae</taxon>
        <taxon>Streptophyta</taxon>
        <taxon>Embryophyta</taxon>
        <taxon>Tracheophyta</taxon>
        <taxon>Spermatophyta</taxon>
        <taxon>Magnoliopsida</taxon>
        <taxon>eudicotyledons</taxon>
        <taxon>Gunneridae</taxon>
        <taxon>Pentapetalae</taxon>
        <taxon>rosids</taxon>
        <taxon>fabids</taxon>
        <taxon>Fabales</taxon>
        <taxon>Fabaceae</taxon>
        <taxon>Papilionoideae</taxon>
        <taxon>50 kb inversion clade</taxon>
        <taxon>dalbergioids sensu lato</taxon>
        <taxon>Dalbergieae</taxon>
        <taxon>Pterocarpus clade</taxon>
        <taxon>Stylosanthes</taxon>
    </lineage>
</organism>
<comment type="caution">
    <text evidence="2">The sequence shown here is derived from an EMBL/GenBank/DDBJ whole genome shotgun (WGS) entry which is preliminary data.</text>
</comment>
<dbReference type="Proteomes" id="UP001341840">
    <property type="component" value="Unassembled WGS sequence"/>
</dbReference>
<dbReference type="EMBL" id="JASCZI010120946">
    <property type="protein sequence ID" value="MED6158044.1"/>
    <property type="molecule type" value="Genomic_DNA"/>
</dbReference>
<keyword evidence="3" id="KW-1185">Reference proteome</keyword>
<feature type="signal peptide" evidence="1">
    <location>
        <begin position="1"/>
        <end position="21"/>
    </location>
</feature>
<evidence type="ECO:0000313" key="2">
    <source>
        <dbReference type="EMBL" id="MED6158044.1"/>
    </source>
</evidence>
<protein>
    <submittedName>
        <fullName evidence="2">Uncharacterized protein</fullName>
    </submittedName>
</protein>